<gene>
    <name evidence="3" type="ORF">MJG50_14610</name>
</gene>
<evidence type="ECO:0000313" key="3">
    <source>
        <dbReference type="EMBL" id="MCH1626567.1"/>
    </source>
</evidence>
<keyword evidence="2" id="KW-0472">Membrane</keyword>
<keyword evidence="4" id="KW-1185">Reference proteome</keyword>
<evidence type="ECO:0000313" key="4">
    <source>
        <dbReference type="Proteomes" id="UP001431131"/>
    </source>
</evidence>
<accession>A0AAW5E0X5</accession>
<keyword evidence="2" id="KW-0812">Transmembrane</keyword>
<feature type="region of interest" description="Disordered" evidence="1">
    <location>
        <begin position="232"/>
        <end position="256"/>
    </location>
</feature>
<dbReference type="Proteomes" id="UP001431131">
    <property type="component" value="Unassembled WGS sequence"/>
</dbReference>
<protein>
    <recommendedName>
        <fullName evidence="5">Pilus assembly protein PilO</fullName>
    </recommendedName>
</protein>
<organism evidence="3 4">
    <name type="scientific">Fredinandcohnia quinoae</name>
    <dbReference type="NCBI Taxonomy" id="2918902"/>
    <lineage>
        <taxon>Bacteria</taxon>
        <taxon>Bacillati</taxon>
        <taxon>Bacillota</taxon>
        <taxon>Bacilli</taxon>
        <taxon>Bacillales</taxon>
        <taxon>Bacillaceae</taxon>
        <taxon>Fredinandcohnia</taxon>
    </lineage>
</organism>
<sequence length="256" mass="28679">MTLRFTRKQLITLLFVIILIIGSISLLYYLKVEPIKTANKQLQNDLKIEEKLFEVVVEKRKTMDKPVISSTEIQKKIPVIPLVEQLILDLERAETVSGSIISDMTFSENDTSIAATSETNEENSNSDSATENTNVGSSDKTKQPINNDPTLANSLKQIVITLNVEAPSYYELEKFISTIEHQTRITKVNTLSFTGRPELFSLNQESSPLIFNVTISTFYMPELVELEGDTPKIEIPDPSNKKNPLAVGLDDIKDGE</sequence>
<feature type="region of interest" description="Disordered" evidence="1">
    <location>
        <begin position="115"/>
        <end position="148"/>
    </location>
</feature>
<evidence type="ECO:0008006" key="5">
    <source>
        <dbReference type="Google" id="ProtNLM"/>
    </source>
</evidence>
<evidence type="ECO:0000256" key="1">
    <source>
        <dbReference type="SAM" id="MobiDB-lite"/>
    </source>
</evidence>
<dbReference type="RefSeq" id="WP_240256483.1">
    <property type="nucleotide sequence ID" value="NZ_JAKTTI010000024.1"/>
</dbReference>
<proteinExistence type="predicted"/>
<feature type="compositionally biased region" description="Polar residues" evidence="1">
    <location>
        <begin position="135"/>
        <end position="148"/>
    </location>
</feature>
<dbReference type="EMBL" id="JAKTTI010000024">
    <property type="protein sequence ID" value="MCH1626567.1"/>
    <property type="molecule type" value="Genomic_DNA"/>
</dbReference>
<dbReference type="AlphaFoldDB" id="A0AAW5E0X5"/>
<dbReference type="Gene3D" id="3.30.70.60">
    <property type="match status" value="1"/>
</dbReference>
<evidence type="ECO:0000256" key="2">
    <source>
        <dbReference type="SAM" id="Phobius"/>
    </source>
</evidence>
<name>A0AAW5E0X5_9BACI</name>
<keyword evidence="2" id="KW-1133">Transmembrane helix</keyword>
<dbReference type="InterPro" id="IPR014717">
    <property type="entry name" value="Transl_elong_EF1B/ribsomal_bS6"/>
</dbReference>
<feature type="compositionally biased region" description="Low complexity" evidence="1">
    <location>
        <begin position="115"/>
        <end position="134"/>
    </location>
</feature>
<reference evidence="3" key="1">
    <citation type="submission" date="2022-02" db="EMBL/GenBank/DDBJ databases">
        <title>Fredinandcohnia quinoae sp. nov. isolated from Chenopodium quinoa seeds.</title>
        <authorList>
            <person name="Saati-Santamaria Z."/>
            <person name="Flores-Felix J.D."/>
            <person name="Igual J.M."/>
            <person name="Velazquez E."/>
            <person name="Garcia-Fraile P."/>
            <person name="Martinez-Molina E."/>
        </authorList>
    </citation>
    <scope>NUCLEOTIDE SEQUENCE</scope>
    <source>
        <strain evidence="3">SECRCQ15</strain>
    </source>
</reference>
<feature type="transmembrane region" description="Helical" evidence="2">
    <location>
        <begin position="12"/>
        <end position="30"/>
    </location>
</feature>
<comment type="caution">
    <text evidence="3">The sequence shown here is derived from an EMBL/GenBank/DDBJ whole genome shotgun (WGS) entry which is preliminary data.</text>
</comment>